<feature type="domain" description="CBS" evidence="3">
    <location>
        <begin position="77"/>
        <end position="132"/>
    </location>
</feature>
<dbReference type="PROSITE" id="PS51371">
    <property type="entry name" value="CBS"/>
    <property type="match status" value="2"/>
</dbReference>
<dbReference type="OrthoDB" id="9790355at2"/>
<evidence type="ECO:0000256" key="2">
    <source>
        <dbReference type="PROSITE-ProRule" id="PRU00703"/>
    </source>
</evidence>
<keyword evidence="5" id="KW-1185">Reference proteome</keyword>
<dbReference type="SUPFAM" id="SSF54631">
    <property type="entry name" value="CBS-domain pair"/>
    <property type="match status" value="1"/>
</dbReference>
<evidence type="ECO:0000313" key="5">
    <source>
        <dbReference type="Proteomes" id="UP000305675"/>
    </source>
</evidence>
<reference evidence="4 5" key="1">
    <citation type="submission" date="2019-04" db="EMBL/GenBank/DDBJ databases">
        <authorList>
            <person name="Hwang J.C."/>
        </authorList>
    </citation>
    <scope>NUCLEOTIDE SEQUENCE [LARGE SCALE GENOMIC DNA]</scope>
    <source>
        <strain evidence="4 5">IMCC35002</strain>
    </source>
</reference>
<comment type="caution">
    <text evidence="4">The sequence shown here is derived from an EMBL/GenBank/DDBJ whole genome shotgun (WGS) entry which is preliminary data.</text>
</comment>
<dbReference type="Pfam" id="PF00571">
    <property type="entry name" value="CBS"/>
    <property type="match status" value="2"/>
</dbReference>
<dbReference type="RefSeq" id="WP_136864751.1">
    <property type="nucleotide sequence ID" value="NZ_SWCJ01000018.1"/>
</dbReference>
<dbReference type="AlphaFoldDB" id="A0A4V5NVS3"/>
<feature type="domain" description="CBS" evidence="3">
    <location>
        <begin position="10"/>
        <end position="69"/>
    </location>
</feature>
<keyword evidence="1 2" id="KW-0129">CBS domain</keyword>
<dbReference type="InterPro" id="IPR051257">
    <property type="entry name" value="Diverse_CBS-Domain"/>
</dbReference>
<proteinExistence type="predicted"/>
<dbReference type="InterPro" id="IPR000644">
    <property type="entry name" value="CBS_dom"/>
</dbReference>
<evidence type="ECO:0000259" key="3">
    <source>
        <dbReference type="PROSITE" id="PS51371"/>
    </source>
</evidence>
<evidence type="ECO:0000256" key="1">
    <source>
        <dbReference type="ARBA" id="ARBA00023122"/>
    </source>
</evidence>
<dbReference type="PANTHER" id="PTHR43080:SF26">
    <property type="entry name" value="REGULATORY PROTEIN"/>
    <property type="match status" value="1"/>
</dbReference>
<gene>
    <name evidence="4" type="ORF">FCL42_17620</name>
</gene>
<dbReference type="EMBL" id="SWCJ01000018">
    <property type="protein sequence ID" value="TKB51662.1"/>
    <property type="molecule type" value="Genomic_DNA"/>
</dbReference>
<dbReference type="Gene3D" id="3.10.580.10">
    <property type="entry name" value="CBS-domain"/>
    <property type="match status" value="1"/>
</dbReference>
<dbReference type="InterPro" id="IPR046342">
    <property type="entry name" value="CBS_dom_sf"/>
</dbReference>
<accession>A0A4V5NVS3</accession>
<dbReference type="Proteomes" id="UP000305675">
    <property type="component" value="Unassembled WGS sequence"/>
</dbReference>
<dbReference type="InterPro" id="IPR044729">
    <property type="entry name" value="CBS_bac"/>
</dbReference>
<dbReference type="SMART" id="SM00116">
    <property type="entry name" value="CBS"/>
    <property type="match status" value="2"/>
</dbReference>
<dbReference type="PANTHER" id="PTHR43080">
    <property type="entry name" value="CBS DOMAIN-CONTAINING PROTEIN CBSX3, MITOCHONDRIAL"/>
    <property type="match status" value="1"/>
</dbReference>
<protein>
    <submittedName>
        <fullName evidence="4">CBS domain-containing protein</fullName>
    </submittedName>
</protein>
<dbReference type="CDD" id="cd04629">
    <property type="entry name" value="CBS_pair_bac"/>
    <property type="match status" value="1"/>
</dbReference>
<name>A0A4V5NVS3_9GAMM</name>
<organism evidence="4 5">
    <name type="scientific">Ferrimonas aestuarii</name>
    <dbReference type="NCBI Taxonomy" id="2569539"/>
    <lineage>
        <taxon>Bacteria</taxon>
        <taxon>Pseudomonadati</taxon>
        <taxon>Pseudomonadota</taxon>
        <taxon>Gammaproteobacteria</taxon>
        <taxon>Alteromonadales</taxon>
        <taxon>Ferrimonadaceae</taxon>
        <taxon>Ferrimonas</taxon>
    </lineage>
</organism>
<evidence type="ECO:0000313" key="4">
    <source>
        <dbReference type="EMBL" id="TKB51662.1"/>
    </source>
</evidence>
<sequence length="138" mass="15132">MESVKVQDYMQRHPVTFQPNTPLAVAVETLLEAKQPGAPVVDSNDNLVGFVSEQDCLSLMLKASYHCELNAIVSDCMRTEVLTVTGNDSVLTVAETMLGQKPKIYPVLDEGRVVGIIDRSRVLSAINSHLKTCFRNAV</sequence>